<dbReference type="OrthoDB" id="1933280at2"/>
<reference evidence="2 3" key="1">
    <citation type="submission" date="2016-11" db="EMBL/GenBank/DDBJ databases">
        <authorList>
            <person name="Jaros S."/>
            <person name="Januszkiewicz K."/>
            <person name="Wedrychowicz H."/>
        </authorList>
    </citation>
    <scope>NUCLEOTIDE SEQUENCE [LARGE SCALE GENOMIC DNA]</scope>
    <source>
        <strain evidence="2 3">DSM 21986</strain>
    </source>
</reference>
<dbReference type="GO" id="GO:0016301">
    <property type="term" value="F:kinase activity"/>
    <property type="evidence" value="ECO:0007669"/>
    <property type="project" value="UniProtKB-KW"/>
</dbReference>
<evidence type="ECO:0000313" key="3">
    <source>
        <dbReference type="Proteomes" id="UP000184041"/>
    </source>
</evidence>
<dbReference type="Proteomes" id="UP000184041">
    <property type="component" value="Unassembled WGS sequence"/>
</dbReference>
<dbReference type="PROSITE" id="PS50042">
    <property type="entry name" value="CNMP_BINDING_3"/>
    <property type="match status" value="1"/>
</dbReference>
<dbReference type="CDD" id="cd00038">
    <property type="entry name" value="CAP_ED"/>
    <property type="match status" value="1"/>
</dbReference>
<dbReference type="InterPro" id="IPR000595">
    <property type="entry name" value="cNMP-bd_dom"/>
</dbReference>
<proteinExistence type="predicted"/>
<feature type="domain" description="Cyclic nucleotide-binding" evidence="1">
    <location>
        <begin position="36"/>
        <end position="115"/>
    </location>
</feature>
<gene>
    <name evidence="2" type="ORF">SAMN05443144_11670</name>
</gene>
<protein>
    <submittedName>
        <fullName evidence="2">cAMP-binding domain of CRP or a regulatory subunit of cAMP-dependent protein kinases</fullName>
    </submittedName>
</protein>
<keyword evidence="2" id="KW-0808">Transferase</keyword>
<dbReference type="SUPFAM" id="SSF51206">
    <property type="entry name" value="cAMP-binding domain-like"/>
    <property type="match status" value="1"/>
</dbReference>
<dbReference type="EMBL" id="FQUS01000016">
    <property type="protein sequence ID" value="SHF98272.1"/>
    <property type="molecule type" value="Genomic_DNA"/>
</dbReference>
<organism evidence="2 3">
    <name type="scientific">Fodinibius roseus</name>
    <dbReference type="NCBI Taxonomy" id="1194090"/>
    <lineage>
        <taxon>Bacteria</taxon>
        <taxon>Pseudomonadati</taxon>
        <taxon>Balneolota</taxon>
        <taxon>Balneolia</taxon>
        <taxon>Balneolales</taxon>
        <taxon>Balneolaceae</taxon>
        <taxon>Fodinibius</taxon>
    </lineage>
</organism>
<dbReference type="InterPro" id="IPR018490">
    <property type="entry name" value="cNMP-bd_dom_sf"/>
</dbReference>
<evidence type="ECO:0000259" key="1">
    <source>
        <dbReference type="PROSITE" id="PS50042"/>
    </source>
</evidence>
<name>A0A1M5G4A5_9BACT</name>
<dbReference type="Gene3D" id="2.60.120.10">
    <property type="entry name" value="Jelly Rolls"/>
    <property type="match status" value="1"/>
</dbReference>
<evidence type="ECO:0000313" key="2">
    <source>
        <dbReference type="EMBL" id="SHF98272.1"/>
    </source>
</evidence>
<keyword evidence="2" id="KW-0418">Kinase</keyword>
<accession>A0A1M5G4A5</accession>
<keyword evidence="3" id="KW-1185">Reference proteome</keyword>
<dbReference type="RefSeq" id="WP_073065976.1">
    <property type="nucleotide sequence ID" value="NZ_FQUS01000016.1"/>
</dbReference>
<dbReference type="STRING" id="1194090.SAMN05443144_11670"/>
<dbReference type="AlphaFoldDB" id="A0A1M5G4A5"/>
<dbReference type="InterPro" id="IPR014710">
    <property type="entry name" value="RmlC-like_jellyroll"/>
</dbReference>
<sequence length="191" mass="22556">MYQVLKESFQEHVSLTDEQWEMCKKKFRPKRMLKRQFLLQEGDVCRELAFVEKGSLYSYSVDSKGNQHVIRFAFEGWWMANLQSFFTRKPTNLNIEVLEDSELLVLDSKNHEKLLEEIPAYERYHRIILQNAYVALQQRVENALGLTAEEKYNRLIEQNPEFMNRVPLNLVASYLGISPETLSRVRGQFSS</sequence>
<dbReference type="Pfam" id="PF00027">
    <property type="entry name" value="cNMP_binding"/>
    <property type="match status" value="1"/>
</dbReference>